<evidence type="ECO:0000313" key="2">
    <source>
        <dbReference type="Proteomes" id="UP000276133"/>
    </source>
</evidence>
<gene>
    <name evidence="1" type="ORF">BpHYR1_044466</name>
</gene>
<dbReference type="EMBL" id="REGN01013560">
    <property type="protein sequence ID" value="RMZ93779.1"/>
    <property type="molecule type" value="Genomic_DNA"/>
</dbReference>
<dbReference type="Proteomes" id="UP000276133">
    <property type="component" value="Unassembled WGS sequence"/>
</dbReference>
<accession>A0A3M7P4D4</accession>
<sequence length="61" mass="6866">MFCFSSESLIVSRSSLRCWTLSASSSRSYLFLFDIFDSKIEPNAKSSVAGVWPNEQIVLQV</sequence>
<reference evidence="1 2" key="1">
    <citation type="journal article" date="2018" name="Sci. Rep.">
        <title>Genomic signatures of local adaptation to the degree of environmental predictability in rotifers.</title>
        <authorList>
            <person name="Franch-Gras L."/>
            <person name="Hahn C."/>
            <person name="Garcia-Roger E.M."/>
            <person name="Carmona M.J."/>
            <person name="Serra M."/>
            <person name="Gomez A."/>
        </authorList>
    </citation>
    <scope>NUCLEOTIDE SEQUENCE [LARGE SCALE GENOMIC DNA]</scope>
    <source>
        <strain evidence="1">HYR1</strain>
    </source>
</reference>
<protein>
    <submittedName>
        <fullName evidence="1">Uncharacterized protein</fullName>
    </submittedName>
</protein>
<organism evidence="1 2">
    <name type="scientific">Brachionus plicatilis</name>
    <name type="common">Marine rotifer</name>
    <name type="synonym">Brachionus muelleri</name>
    <dbReference type="NCBI Taxonomy" id="10195"/>
    <lineage>
        <taxon>Eukaryota</taxon>
        <taxon>Metazoa</taxon>
        <taxon>Spiralia</taxon>
        <taxon>Gnathifera</taxon>
        <taxon>Rotifera</taxon>
        <taxon>Eurotatoria</taxon>
        <taxon>Monogononta</taxon>
        <taxon>Pseudotrocha</taxon>
        <taxon>Ploima</taxon>
        <taxon>Brachionidae</taxon>
        <taxon>Brachionus</taxon>
    </lineage>
</organism>
<keyword evidence="2" id="KW-1185">Reference proteome</keyword>
<comment type="caution">
    <text evidence="1">The sequence shown here is derived from an EMBL/GenBank/DDBJ whole genome shotgun (WGS) entry which is preliminary data.</text>
</comment>
<evidence type="ECO:0000313" key="1">
    <source>
        <dbReference type="EMBL" id="RMZ93779.1"/>
    </source>
</evidence>
<proteinExistence type="predicted"/>
<name>A0A3M7P4D4_BRAPC</name>
<dbReference type="AlphaFoldDB" id="A0A3M7P4D4"/>